<dbReference type="AlphaFoldDB" id="G0QYI9"/>
<dbReference type="RefSeq" id="XP_004030950.1">
    <property type="nucleotide sequence ID" value="XM_004030902.1"/>
</dbReference>
<dbReference type="STRING" id="857967.G0QYI9"/>
<dbReference type="PANTHER" id="PTHR24058">
    <property type="entry name" value="DUAL SPECIFICITY PROTEIN KINASE"/>
    <property type="match status" value="1"/>
</dbReference>
<dbReference type="EC" id="2.7.12.1" evidence="9"/>
<dbReference type="Gene3D" id="3.30.200.20">
    <property type="entry name" value="Phosphorylase Kinase, domain 1"/>
    <property type="match status" value="1"/>
</dbReference>
<evidence type="ECO:0000259" key="8">
    <source>
        <dbReference type="PROSITE" id="PS50011"/>
    </source>
</evidence>
<dbReference type="InterPro" id="IPR011009">
    <property type="entry name" value="Kinase-like_dom_sf"/>
</dbReference>
<dbReference type="SUPFAM" id="SSF56112">
    <property type="entry name" value="Protein kinase-like (PK-like)"/>
    <property type="match status" value="1"/>
</dbReference>
<feature type="binding site" evidence="6">
    <location>
        <position position="85"/>
    </location>
    <ligand>
        <name>ATP</name>
        <dbReference type="ChEBI" id="CHEBI:30616"/>
    </ligand>
</feature>
<name>G0QYI9_ICHMU</name>
<evidence type="ECO:0000256" key="5">
    <source>
        <dbReference type="ARBA" id="ARBA00022840"/>
    </source>
</evidence>
<dbReference type="EMBL" id="GL984114">
    <property type="protein sequence ID" value="EGR29714.1"/>
    <property type="molecule type" value="Genomic_DNA"/>
</dbReference>
<dbReference type="Proteomes" id="UP000008983">
    <property type="component" value="Unassembled WGS sequence"/>
</dbReference>
<dbReference type="PROSITE" id="PS50011">
    <property type="entry name" value="PROTEIN_KINASE_DOM"/>
    <property type="match status" value="1"/>
</dbReference>
<evidence type="ECO:0000313" key="10">
    <source>
        <dbReference type="Proteomes" id="UP000008983"/>
    </source>
</evidence>
<accession>G0QYI9</accession>
<evidence type="ECO:0000256" key="7">
    <source>
        <dbReference type="RuleBase" id="RU000304"/>
    </source>
</evidence>
<dbReference type="Gene3D" id="1.10.510.10">
    <property type="entry name" value="Transferase(Phosphotransferase) domain 1"/>
    <property type="match status" value="1"/>
</dbReference>
<dbReference type="Pfam" id="PF00069">
    <property type="entry name" value="Pkinase"/>
    <property type="match status" value="1"/>
</dbReference>
<dbReference type="InParanoid" id="G0QYI9"/>
<evidence type="ECO:0000256" key="1">
    <source>
        <dbReference type="ARBA" id="ARBA00022527"/>
    </source>
</evidence>
<keyword evidence="1 7" id="KW-0723">Serine/threonine-protein kinase</keyword>
<dbReference type="GO" id="GO:0005737">
    <property type="term" value="C:cytoplasm"/>
    <property type="evidence" value="ECO:0007669"/>
    <property type="project" value="TreeGrafter"/>
</dbReference>
<feature type="domain" description="Protein kinase" evidence="8">
    <location>
        <begin position="56"/>
        <end position="292"/>
    </location>
</feature>
<organism evidence="9 10">
    <name type="scientific">Ichthyophthirius multifiliis</name>
    <name type="common">White spot disease agent</name>
    <name type="synonym">Ich</name>
    <dbReference type="NCBI Taxonomy" id="5932"/>
    <lineage>
        <taxon>Eukaryota</taxon>
        <taxon>Sar</taxon>
        <taxon>Alveolata</taxon>
        <taxon>Ciliophora</taxon>
        <taxon>Intramacronucleata</taxon>
        <taxon>Oligohymenophorea</taxon>
        <taxon>Hymenostomatida</taxon>
        <taxon>Ophryoglenina</taxon>
        <taxon>Ichthyophthirius</taxon>
    </lineage>
</organism>
<sequence length="292" mass="34278">MQNCNNQFQYDKKLIPRRYLTFPNEGLQNDFNDNIESDLIMKVNDTLINSQKQTEYVIHDLLGKGTFGQVVRCSILGQNDVVAIKVIKNKPAYFQQAKSEILLLRLLNKQENEILKQIQNVNESYKIVKLIDFFIFKYHFCLVFEILDLSLYDNIKNNKFQGFSFEQISQWGRQILQGMIITESKQIIHCDLKPENIMIKKNNELKIIDFGSACQEENRIYTYIQSRFYRAPEILLGIKYTISIDMWSLGCILAELFLGLPIFPGNCEYDQIKRIVDVLGYFKKKNSSQQYN</sequence>
<keyword evidence="3 6" id="KW-0547">Nucleotide-binding</keyword>
<dbReference type="GO" id="GO:0004713">
    <property type="term" value="F:protein tyrosine kinase activity"/>
    <property type="evidence" value="ECO:0007669"/>
    <property type="project" value="TreeGrafter"/>
</dbReference>
<dbReference type="OrthoDB" id="9332038at2759"/>
<comment type="similarity">
    <text evidence="7">Belongs to the protein kinase superfamily.</text>
</comment>
<evidence type="ECO:0000256" key="6">
    <source>
        <dbReference type="PROSITE-ProRule" id="PRU10141"/>
    </source>
</evidence>
<evidence type="ECO:0000256" key="2">
    <source>
        <dbReference type="ARBA" id="ARBA00022679"/>
    </source>
</evidence>
<dbReference type="eggNOG" id="KOG0667">
    <property type="taxonomic scope" value="Eukaryota"/>
</dbReference>
<keyword evidence="2 9" id="KW-0808">Transferase</keyword>
<protein>
    <submittedName>
        <fullName evidence="9">Protein kinase, putative</fullName>
        <ecNumber evidence="9">2.7.12.1</ecNumber>
    </submittedName>
</protein>
<keyword evidence="4 9" id="KW-0418">Kinase</keyword>
<evidence type="ECO:0000256" key="3">
    <source>
        <dbReference type="ARBA" id="ARBA00022741"/>
    </source>
</evidence>
<dbReference type="FunFam" id="1.10.510.10:FF:000624">
    <property type="entry name" value="Mitogen-activated protein kinase"/>
    <property type="match status" value="1"/>
</dbReference>
<dbReference type="GO" id="GO:0005634">
    <property type="term" value="C:nucleus"/>
    <property type="evidence" value="ECO:0007669"/>
    <property type="project" value="TreeGrafter"/>
</dbReference>
<dbReference type="OMA" id="CEYEMIR"/>
<dbReference type="PANTHER" id="PTHR24058:SF17">
    <property type="entry name" value="HOMEODOMAIN INTERACTING PROTEIN KINASE, ISOFORM D"/>
    <property type="match status" value="1"/>
</dbReference>
<dbReference type="GeneID" id="14905819"/>
<reference evidence="9 10" key="1">
    <citation type="submission" date="2011-07" db="EMBL/GenBank/DDBJ databases">
        <authorList>
            <person name="Coyne R."/>
            <person name="Brami D."/>
            <person name="Johnson J."/>
            <person name="Hostetler J."/>
            <person name="Hannick L."/>
            <person name="Clark T."/>
            <person name="Cassidy-Hanley D."/>
            <person name="Inman J."/>
        </authorList>
    </citation>
    <scope>NUCLEOTIDE SEQUENCE [LARGE SCALE GENOMIC DNA]</scope>
    <source>
        <strain evidence="9 10">G5</strain>
    </source>
</reference>
<evidence type="ECO:0000256" key="4">
    <source>
        <dbReference type="ARBA" id="ARBA00022777"/>
    </source>
</evidence>
<dbReference type="GO" id="GO:0005524">
    <property type="term" value="F:ATP binding"/>
    <property type="evidence" value="ECO:0007669"/>
    <property type="project" value="UniProtKB-UniRule"/>
</dbReference>
<dbReference type="SMART" id="SM00220">
    <property type="entry name" value="S_TKc"/>
    <property type="match status" value="1"/>
</dbReference>
<dbReference type="InterPro" id="IPR000719">
    <property type="entry name" value="Prot_kinase_dom"/>
</dbReference>
<keyword evidence="5 6" id="KW-0067">ATP-binding</keyword>
<dbReference type="GO" id="GO:0004674">
    <property type="term" value="F:protein serine/threonine kinase activity"/>
    <property type="evidence" value="ECO:0007669"/>
    <property type="project" value="UniProtKB-KW"/>
</dbReference>
<proteinExistence type="inferred from homology"/>
<dbReference type="InterPro" id="IPR017441">
    <property type="entry name" value="Protein_kinase_ATP_BS"/>
</dbReference>
<keyword evidence="10" id="KW-1185">Reference proteome</keyword>
<evidence type="ECO:0000313" key="9">
    <source>
        <dbReference type="EMBL" id="EGR29714.1"/>
    </source>
</evidence>
<dbReference type="GO" id="GO:0004712">
    <property type="term" value="F:protein serine/threonine/tyrosine kinase activity"/>
    <property type="evidence" value="ECO:0007669"/>
    <property type="project" value="UniProtKB-EC"/>
</dbReference>
<gene>
    <name evidence="9" type="ORF">IMG5_150050</name>
</gene>
<dbReference type="PROSITE" id="PS00107">
    <property type="entry name" value="PROTEIN_KINASE_ATP"/>
    <property type="match status" value="1"/>
</dbReference>
<dbReference type="PROSITE" id="PS00108">
    <property type="entry name" value="PROTEIN_KINASE_ST"/>
    <property type="match status" value="1"/>
</dbReference>
<dbReference type="InterPro" id="IPR008271">
    <property type="entry name" value="Ser/Thr_kinase_AS"/>
</dbReference>
<dbReference type="InterPro" id="IPR050494">
    <property type="entry name" value="Ser_Thr_dual-spec_kinase"/>
</dbReference>